<accession>A0A4R0RPW2</accession>
<protein>
    <recommendedName>
        <fullName evidence="1">SET domain-containing protein</fullName>
    </recommendedName>
</protein>
<dbReference type="InterPro" id="IPR046341">
    <property type="entry name" value="SET_dom_sf"/>
</dbReference>
<evidence type="ECO:0000313" key="2">
    <source>
        <dbReference type="EMBL" id="TCD65848.1"/>
    </source>
</evidence>
<evidence type="ECO:0000259" key="1">
    <source>
        <dbReference type="PROSITE" id="PS50280"/>
    </source>
</evidence>
<organism evidence="2 3">
    <name type="scientific">Steccherinum ochraceum</name>
    <dbReference type="NCBI Taxonomy" id="92696"/>
    <lineage>
        <taxon>Eukaryota</taxon>
        <taxon>Fungi</taxon>
        <taxon>Dikarya</taxon>
        <taxon>Basidiomycota</taxon>
        <taxon>Agaricomycotina</taxon>
        <taxon>Agaricomycetes</taxon>
        <taxon>Polyporales</taxon>
        <taxon>Steccherinaceae</taxon>
        <taxon>Steccherinum</taxon>
    </lineage>
</organism>
<dbReference type="Gene3D" id="2.170.270.10">
    <property type="entry name" value="SET domain"/>
    <property type="match status" value="1"/>
</dbReference>
<name>A0A4R0RPW2_9APHY</name>
<dbReference type="Gene3D" id="1.25.40.10">
    <property type="entry name" value="Tetratricopeptide repeat domain"/>
    <property type="match status" value="1"/>
</dbReference>
<dbReference type="PANTHER" id="PTHR47643:SF2">
    <property type="entry name" value="TPR DOMAIN PROTEIN (AFU_ORTHOLOGUE AFUA_5G12710)"/>
    <property type="match status" value="1"/>
</dbReference>
<dbReference type="SUPFAM" id="SSF48452">
    <property type="entry name" value="TPR-like"/>
    <property type="match status" value="1"/>
</dbReference>
<dbReference type="InterPro" id="IPR001214">
    <property type="entry name" value="SET_dom"/>
</dbReference>
<dbReference type="PANTHER" id="PTHR47643">
    <property type="entry name" value="TPR DOMAIN PROTEIN (AFU_ORTHOLOGUE AFUA_5G12710)"/>
    <property type="match status" value="1"/>
</dbReference>
<dbReference type="Pfam" id="PF00856">
    <property type="entry name" value="SET"/>
    <property type="match status" value="1"/>
</dbReference>
<reference evidence="2 3" key="1">
    <citation type="submission" date="2018-11" db="EMBL/GenBank/DDBJ databases">
        <title>Genome assembly of Steccherinum ochraceum LE-BIN_3174, the white-rot fungus of the Steccherinaceae family (The Residual Polyporoid clade, Polyporales, Basidiomycota).</title>
        <authorList>
            <person name="Fedorova T.V."/>
            <person name="Glazunova O.A."/>
            <person name="Landesman E.O."/>
            <person name="Moiseenko K.V."/>
            <person name="Psurtseva N.V."/>
            <person name="Savinova O.S."/>
            <person name="Shakhova N.V."/>
            <person name="Tyazhelova T.V."/>
            <person name="Vasina D.V."/>
        </authorList>
    </citation>
    <scope>NUCLEOTIDE SEQUENCE [LARGE SCALE GENOMIC DNA]</scope>
    <source>
        <strain evidence="2 3">LE-BIN_3174</strain>
    </source>
</reference>
<dbReference type="CDD" id="cd20071">
    <property type="entry name" value="SET_SMYD"/>
    <property type="match status" value="1"/>
</dbReference>
<keyword evidence="3" id="KW-1185">Reference proteome</keyword>
<gene>
    <name evidence="2" type="ORF">EIP91_002154</name>
</gene>
<dbReference type="SUPFAM" id="SSF82199">
    <property type="entry name" value="SET domain"/>
    <property type="match status" value="1"/>
</dbReference>
<dbReference type="InterPro" id="IPR011990">
    <property type="entry name" value="TPR-like_helical_dom_sf"/>
</dbReference>
<evidence type="ECO:0000313" key="3">
    <source>
        <dbReference type="Proteomes" id="UP000292702"/>
    </source>
</evidence>
<sequence length="826" mass="91083">MAASLPNVPDLARLVQSMGIRPEMLQQAMSDPNFRSLVSRNPAFAGLSPSADQDTSGDEALSRMTRLLEQAKAIHLREQSLPPVRVPQIPASMLLAGFARSGNQSRNMNESTAVQIRQTFVGVAPGYATKKLEELRRVGINDMFVRKRQEGAYLLCRIISLTSHTVSVDMIVEDPLGVACMLAIYHYPTTLDCAEEQGDAIFPIGAVLAVREPYYKFPSSGEVPFIRVDAPSDLIFLKSHSHRALLNDVTWATRGPSGVIRQPGTAVAWKDRGNRYFKRKEWICAASAFSDGLLQDPENHLLLLNRAAAYLELGWFRSAAYDAERVIGMDLEDPQLVRKAVYRAAKAYYLSGRFDEVRRFACLVSSGAETQQLCQNAEQRLHERDSGEYDWAGIFNASRAPASRPDIAAYQGPVEVRTPKGSARPRGLFVTRDVKAGELLIVSKPIASYFPEDTPSKRGEVFMSFNFLKNTTDKRSDYALIDLVVQRIWDDPDLASVVQAMYAGKGFPAAGDYPVLPVNASPALLHSSTPCADIDVGRVEGVCSMNVFAMGELTFTGTAPEQQEYSELDHPAALYELPSFCNHACLPSAGRVFFGDVMVVRATTDLKAGEEVTMSYCDSTQPYQKREDVTQKKWHFACDCSLCKADLSDSAAARSRRAEAVNLPSSPGITAIKQRIAQIKSTYSNTLERRQCGIKPELYSALHTLGGAYCKEMNATRTLIPAKAELCIIAFMDALEATGLVITDRSVSGRVKEPSVLPVDSTKFPCLAHYCIPTIMQMASAFHAIGQGVRTKRWIKVAIWVEHLRTGGGETLFRQKYQLLLSGIPF</sequence>
<dbReference type="OrthoDB" id="5945798at2759"/>
<dbReference type="PROSITE" id="PS50280">
    <property type="entry name" value="SET"/>
    <property type="match status" value="1"/>
</dbReference>
<feature type="domain" description="SET" evidence="1">
    <location>
        <begin position="411"/>
        <end position="617"/>
    </location>
</feature>
<dbReference type="Proteomes" id="UP000292702">
    <property type="component" value="Unassembled WGS sequence"/>
</dbReference>
<dbReference type="EMBL" id="RWJN01000161">
    <property type="protein sequence ID" value="TCD65848.1"/>
    <property type="molecule type" value="Genomic_DNA"/>
</dbReference>
<dbReference type="STRING" id="92696.A0A4R0RPW2"/>
<proteinExistence type="predicted"/>
<dbReference type="InterPro" id="IPR053209">
    <property type="entry name" value="Gramillin-biosynth_MTr"/>
</dbReference>
<dbReference type="AlphaFoldDB" id="A0A4R0RPW2"/>
<comment type="caution">
    <text evidence="2">The sequence shown here is derived from an EMBL/GenBank/DDBJ whole genome shotgun (WGS) entry which is preliminary data.</text>
</comment>